<reference evidence="2" key="2">
    <citation type="submission" date="2018-06" db="EMBL/GenBank/DDBJ databases">
        <authorList>
            <person name="Zhirakovskaya E."/>
        </authorList>
    </citation>
    <scope>NUCLEOTIDE SEQUENCE [LARGE SCALE GENOMIC DNA]</scope>
    <source>
        <strain evidence="2">DB21MT-2</strain>
    </source>
</reference>
<name>A0A330M0Q5_9GAMM</name>
<dbReference type="KEGG" id="sbk:SHEWBE_1185"/>
<evidence type="ECO:0000313" key="1">
    <source>
        <dbReference type="EMBL" id="SQH75152.1"/>
    </source>
</evidence>
<accession>A0A330M0Q5</accession>
<dbReference type="EMBL" id="LS483452">
    <property type="protein sequence ID" value="SQH75154.1"/>
    <property type="molecule type" value="Genomic_DNA"/>
</dbReference>
<evidence type="ECO:0000313" key="3">
    <source>
        <dbReference type="Proteomes" id="UP000250123"/>
    </source>
</evidence>
<evidence type="ECO:0000313" key="2">
    <source>
        <dbReference type="EMBL" id="SQH75154.1"/>
    </source>
</evidence>
<dbReference type="Proteomes" id="UP000250123">
    <property type="component" value="Chromosome SHEWBE"/>
</dbReference>
<gene>
    <name evidence="1" type="ORF">SHEWBE_1183</name>
    <name evidence="2" type="ORF">SHEWBE_1185</name>
</gene>
<dbReference type="EMBL" id="LS483452">
    <property type="protein sequence ID" value="SQH75152.1"/>
    <property type="molecule type" value="Genomic_DNA"/>
</dbReference>
<reference evidence="3" key="1">
    <citation type="submission" date="2018-06" db="EMBL/GenBank/DDBJ databases">
        <authorList>
            <person name="Cea G.-C."/>
            <person name="William W."/>
        </authorList>
    </citation>
    <scope>NUCLEOTIDE SEQUENCE [LARGE SCALE GENOMIC DNA]</scope>
    <source>
        <strain evidence="3">DB21MT-2</strain>
    </source>
</reference>
<protein>
    <submittedName>
        <fullName evidence="2">Uncharacterized protein</fullName>
    </submittedName>
</protein>
<dbReference type="KEGG" id="sbk:SHEWBE_1183"/>
<organism evidence="2 3">
    <name type="scientific">Shewanella benthica</name>
    <dbReference type="NCBI Taxonomy" id="43661"/>
    <lineage>
        <taxon>Bacteria</taxon>
        <taxon>Pseudomonadati</taxon>
        <taxon>Pseudomonadota</taxon>
        <taxon>Gammaproteobacteria</taxon>
        <taxon>Alteromonadales</taxon>
        <taxon>Shewanellaceae</taxon>
        <taxon>Shewanella</taxon>
    </lineage>
</organism>
<dbReference type="AlphaFoldDB" id="A0A330M0Q5"/>
<proteinExistence type="predicted"/>
<sequence length="39" mass="4076">MDGLVSPIPTSLGANPQLTIYGMTARNATLLAERLKSSS</sequence>